<organism evidence="2 3">
    <name type="scientific">Promicromonospora citrea</name>
    <dbReference type="NCBI Taxonomy" id="43677"/>
    <lineage>
        <taxon>Bacteria</taxon>
        <taxon>Bacillati</taxon>
        <taxon>Actinomycetota</taxon>
        <taxon>Actinomycetes</taxon>
        <taxon>Micrococcales</taxon>
        <taxon>Promicromonosporaceae</taxon>
        <taxon>Promicromonospora</taxon>
    </lineage>
</organism>
<keyword evidence="1" id="KW-0732">Signal</keyword>
<proteinExistence type="predicted"/>
<evidence type="ECO:0000256" key="1">
    <source>
        <dbReference type="SAM" id="SignalP"/>
    </source>
</evidence>
<feature type="chain" id="PRO_5034060784" description="Excalibur calcium-binding domain-containing protein" evidence="1">
    <location>
        <begin position="37"/>
        <end position="187"/>
    </location>
</feature>
<feature type="signal peptide" evidence="1">
    <location>
        <begin position="1"/>
        <end position="36"/>
    </location>
</feature>
<dbReference type="RefSeq" id="WP_171104583.1">
    <property type="nucleotide sequence ID" value="NZ_BMPT01000003.1"/>
</dbReference>
<reference evidence="2" key="2">
    <citation type="submission" date="2020-09" db="EMBL/GenBank/DDBJ databases">
        <authorList>
            <person name="Sun Q."/>
            <person name="Ohkuma M."/>
        </authorList>
    </citation>
    <scope>NUCLEOTIDE SEQUENCE</scope>
    <source>
        <strain evidence="2">JCM 3051</strain>
    </source>
</reference>
<accession>A0A8H9GF82</accession>
<evidence type="ECO:0000313" key="3">
    <source>
        <dbReference type="Proteomes" id="UP000655589"/>
    </source>
</evidence>
<evidence type="ECO:0000313" key="2">
    <source>
        <dbReference type="EMBL" id="GGM17204.1"/>
    </source>
</evidence>
<dbReference type="AlphaFoldDB" id="A0A8H9GF82"/>
<gene>
    <name evidence="2" type="ORF">GCM10010102_11020</name>
</gene>
<dbReference type="EMBL" id="BMPT01000003">
    <property type="protein sequence ID" value="GGM17204.1"/>
    <property type="molecule type" value="Genomic_DNA"/>
</dbReference>
<reference evidence="2" key="1">
    <citation type="journal article" date="2014" name="Int. J. Syst. Evol. Microbiol.">
        <title>Complete genome sequence of Corynebacterium casei LMG S-19264T (=DSM 44701T), isolated from a smear-ripened cheese.</title>
        <authorList>
            <consortium name="US DOE Joint Genome Institute (JGI-PGF)"/>
            <person name="Walter F."/>
            <person name="Albersmeier A."/>
            <person name="Kalinowski J."/>
            <person name="Ruckert C."/>
        </authorList>
    </citation>
    <scope>NUCLEOTIDE SEQUENCE</scope>
    <source>
        <strain evidence="2">JCM 3051</strain>
    </source>
</reference>
<evidence type="ECO:0008006" key="4">
    <source>
        <dbReference type="Google" id="ProtNLM"/>
    </source>
</evidence>
<keyword evidence="3" id="KW-1185">Reference proteome</keyword>
<name>A0A8H9GF82_9MICO</name>
<dbReference type="Proteomes" id="UP000655589">
    <property type="component" value="Unassembled WGS sequence"/>
</dbReference>
<sequence>MNQPMTRPLTRSTVRRGVVALVSALALLLSAAPAQAATVYPTSVTTKAASDTVKRTSTVTLKGTLKYKKGGKWQVLSGRTLTVYFDPAGPVKKRKVKVLKTGTAGSYTYKAKALNSGTWTVTFGGAKGKLRSANARESVCVWTSGRWQCPVTPDNPDLDCKDIRKTVRITGKDYHRLDGDHDGWGCE</sequence>
<protein>
    <recommendedName>
        <fullName evidence="4">Excalibur calcium-binding domain-containing protein</fullName>
    </recommendedName>
</protein>
<comment type="caution">
    <text evidence="2">The sequence shown here is derived from an EMBL/GenBank/DDBJ whole genome shotgun (WGS) entry which is preliminary data.</text>
</comment>